<dbReference type="PANTHER" id="PTHR42920:SF5">
    <property type="entry name" value="EAMA DOMAIN-CONTAINING PROTEIN"/>
    <property type="match status" value="1"/>
</dbReference>
<dbReference type="RefSeq" id="WP_265615622.1">
    <property type="nucleotide sequence ID" value="NZ_JAPFRD010000001.1"/>
</dbReference>
<dbReference type="EMBL" id="JAPFRD010000001">
    <property type="protein sequence ID" value="MCW8106917.1"/>
    <property type="molecule type" value="Genomic_DNA"/>
</dbReference>
<feature type="domain" description="EamA" evidence="7">
    <location>
        <begin position="148"/>
        <end position="275"/>
    </location>
</feature>
<dbReference type="Proteomes" id="UP001142810">
    <property type="component" value="Unassembled WGS sequence"/>
</dbReference>
<keyword evidence="9" id="KW-1185">Reference proteome</keyword>
<feature type="transmembrane region" description="Helical" evidence="6">
    <location>
        <begin position="207"/>
        <end position="230"/>
    </location>
</feature>
<feature type="transmembrane region" description="Helical" evidence="6">
    <location>
        <begin position="143"/>
        <end position="162"/>
    </location>
</feature>
<protein>
    <submittedName>
        <fullName evidence="8">DMT family transporter</fullName>
    </submittedName>
</protein>
<reference evidence="8" key="1">
    <citation type="submission" date="2022-11" db="EMBL/GenBank/DDBJ databases">
        <title>Alteromonas sp. nov., isolated from sea water of the Qingdao.</title>
        <authorList>
            <person name="Wang Q."/>
        </authorList>
    </citation>
    <scope>NUCLEOTIDE SEQUENCE</scope>
    <source>
        <strain evidence="8">ASW11-7</strain>
    </source>
</reference>
<evidence type="ECO:0000259" key="7">
    <source>
        <dbReference type="Pfam" id="PF00892"/>
    </source>
</evidence>
<organism evidence="8 9">
    <name type="scientific">Alteromonas aquimaris</name>
    <dbReference type="NCBI Taxonomy" id="2998417"/>
    <lineage>
        <taxon>Bacteria</taxon>
        <taxon>Pseudomonadati</taxon>
        <taxon>Pseudomonadota</taxon>
        <taxon>Gammaproteobacteria</taxon>
        <taxon>Alteromonadales</taxon>
        <taxon>Alteromonadaceae</taxon>
        <taxon>Alteromonas/Salinimonas group</taxon>
        <taxon>Alteromonas</taxon>
    </lineage>
</organism>
<evidence type="ECO:0000256" key="2">
    <source>
        <dbReference type="ARBA" id="ARBA00022475"/>
    </source>
</evidence>
<feature type="transmembrane region" description="Helical" evidence="6">
    <location>
        <begin position="89"/>
        <end position="108"/>
    </location>
</feature>
<evidence type="ECO:0000313" key="9">
    <source>
        <dbReference type="Proteomes" id="UP001142810"/>
    </source>
</evidence>
<evidence type="ECO:0000313" key="8">
    <source>
        <dbReference type="EMBL" id="MCW8106917.1"/>
    </source>
</evidence>
<feature type="transmembrane region" description="Helical" evidence="6">
    <location>
        <begin position="7"/>
        <end position="29"/>
    </location>
</feature>
<keyword evidence="5 6" id="KW-0472">Membrane</keyword>
<comment type="caution">
    <text evidence="8">The sequence shown here is derived from an EMBL/GenBank/DDBJ whole genome shotgun (WGS) entry which is preliminary data.</text>
</comment>
<accession>A0ABT3P2D7</accession>
<name>A0ABT3P2D7_9ALTE</name>
<sequence>MDPVRRSLITLHITVVLLGGTALFSHLIPLSATDITIGRSIFACLTLFIYLMWTGESLKLARKHDYLIAVGLGVLMAAHWVSYFAAMQYASVSVGLIALFTFPVITVFMEPFFERVRLKWQDVVSAIVVLAGIYLLVPTPDLSNKVTLGVAIGVASAILYALRNLLHRQYFSHYGGAKAMAWQILVICIVLIPVSSSELTEIDTSTGLLLATLGTLFTALPHAVIANCLIYLRAKTFSLIACMQPLYGVFLAVVLLNETPELSTLVGGLLIICASIYETVNTGRSHQQEVG</sequence>
<keyword evidence="2" id="KW-1003">Cell membrane</keyword>
<evidence type="ECO:0000256" key="6">
    <source>
        <dbReference type="SAM" id="Phobius"/>
    </source>
</evidence>
<dbReference type="InterPro" id="IPR037185">
    <property type="entry name" value="EmrE-like"/>
</dbReference>
<proteinExistence type="predicted"/>
<comment type="subcellular location">
    <subcellularLocation>
        <location evidence="1">Cell membrane</location>
        <topology evidence="1">Multi-pass membrane protein</topology>
    </subcellularLocation>
</comment>
<evidence type="ECO:0000256" key="5">
    <source>
        <dbReference type="ARBA" id="ARBA00023136"/>
    </source>
</evidence>
<feature type="transmembrane region" description="Helical" evidence="6">
    <location>
        <begin position="65"/>
        <end position="83"/>
    </location>
</feature>
<feature type="transmembrane region" description="Helical" evidence="6">
    <location>
        <begin position="120"/>
        <end position="137"/>
    </location>
</feature>
<keyword evidence="4 6" id="KW-1133">Transmembrane helix</keyword>
<dbReference type="InterPro" id="IPR051258">
    <property type="entry name" value="Diverse_Substrate_Transporter"/>
</dbReference>
<feature type="transmembrane region" description="Helical" evidence="6">
    <location>
        <begin position="174"/>
        <end position="195"/>
    </location>
</feature>
<dbReference type="Pfam" id="PF00892">
    <property type="entry name" value="EamA"/>
    <property type="match status" value="2"/>
</dbReference>
<gene>
    <name evidence="8" type="ORF">OPS25_00180</name>
</gene>
<feature type="transmembrane region" description="Helical" evidence="6">
    <location>
        <begin position="35"/>
        <end position="53"/>
    </location>
</feature>
<evidence type="ECO:0000256" key="3">
    <source>
        <dbReference type="ARBA" id="ARBA00022692"/>
    </source>
</evidence>
<keyword evidence="3 6" id="KW-0812">Transmembrane</keyword>
<dbReference type="InterPro" id="IPR000620">
    <property type="entry name" value="EamA_dom"/>
</dbReference>
<feature type="domain" description="EamA" evidence="7">
    <location>
        <begin position="9"/>
        <end position="136"/>
    </location>
</feature>
<dbReference type="SUPFAM" id="SSF103481">
    <property type="entry name" value="Multidrug resistance efflux transporter EmrE"/>
    <property type="match status" value="2"/>
</dbReference>
<dbReference type="PANTHER" id="PTHR42920">
    <property type="entry name" value="OS03G0707200 PROTEIN-RELATED"/>
    <property type="match status" value="1"/>
</dbReference>
<evidence type="ECO:0000256" key="1">
    <source>
        <dbReference type="ARBA" id="ARBA00004651"/>
    </source>
</evidence>
<feature type="transmembrane region" description="Helical" evidence="6">
    <location>
        <begin position="237"/>
        <end position="256"/>
    </location>
</feature>
<evidence type="ECO:0000256" key="4">
    <source>
        <dbReference type="ARBA" id="ARBA00022989"/>
    </source>
</evidence>